<sequence length="87" mass="10082">MVILRTLWRKMKKEKKRFFRGSSPTVHNVQYDIDSYSHNFDDGYSSDPDDASRSFSARFAIPFSRSFVKSCELSSDDDNSSEMSLLI</sequence>
<dbReference type="EMBL" id="JAWXYG010000006">
    <property type="protein sequence ID" value="KAK4269427.1"/>
    <property type="molecule type" value="Genomic_DNA"/>
</dbReference>
<evidence type="ECO:0000313" key="2">
    <source>
        <dbReference type="Proteomes" id="UP001293593"/>
    </source>
</evidence>
<dbReference type="Proteomes" id="UP001293593">
    <property type="component" value="Unassembled WGS sequence"/>
</dbReference>
<proteinExistence type="predicted"/>
<protein>
    <submittedName>
        <fullName evidence="1">Uncharacterized protein</fullName>
    </submittedName>
</protein>
<name>A0AAE1JF90_9FABA</name>
<organism evidence="1 2">
    <name type="scientific">Acacia crassicarpa</name>
    <name type="common">northern wattle</name>
    <dbReference type="NCBI Taxonomy" id="499986"/>
    <lineage>
        <taxon>Eukaryota</taxon>
        <taxon>Viridiplantae</taxon>
        <taxon>Streptophyta</taxon>
        <taxon>Embryophyta</taxon>
        <taxon>Tracheophyta</taxon>
        <taxon>Spermatophyta</taxon>
        <taxon>Magnoliopsida</taxon>
        <taxon>eudicotyledons</taxon>
        <taxon>Gunneridae</taxon>
        <taxon>Pentapetalae</taxon>
        <taxon>rosids</taxon>
        <taxon>fabids</taxon>
        <taxon>Fabales</taxon>
        <taxon>Fabaceae</taxon>
        <taxon>Caesalpinioideae</taxon>
        <taxon>mimosoid clade</taxon>
        <taxon>Acacieae</taxon>
        <taxon>Acacia</taxon>
    </lineage>
</organism>
<comment type="caution">
    <text evidence="1">The sequence shown here is derived from an EMBL/GenBank/DDBJ whole genome shotgun (WGS) entry which is preliminary data.</text>
</comment>
<dbReference type="AlphaFoldDB" id="A0AAE1JF90"/>
<dbReference type="PANTHER" id="PTHR33168">
    <property type="entry name" value="STRESS INDUCED PROTEIN-RELATED"/>
    <property type="match status" value="1"/>
</dbReference>
<reference evidence="1" key="1">
    <citation type="submission" date="2023-10" db="EMBL/GenBank/DDBJ databases">
        <title>Chromosome-level genome of the transformable northern wattle, Acacia crassicarpa.</title>
        <authorList>
            <person name="Massaro I."/>
            <person name="Sinha N.R."/>
            <person name="Poethig S."/>
            <person name="Leichty A.R."/>
        </authorList>
    </citation>
    <scope>NUCLEOTIDE SEQUENCE</scope>
    <source>
        <strain evidence="1">Acra3RX</strain>
        <tissue evidence="1">Leaf</tissue>
    </source>
</reference>
<keyword evidence="2" id="KW-1185">Reference proteome</keyword>
<gene>
    <name evidence="1" type="ORF">QN277_022585</name>
</gene>
<accession>A0AAE1JF90</accession>
<evidence type="ECO:0000313" key="1">
    <source>
        <dbReference type="EMBL" id="KAK4269427.1"/>
    </source>
</evidence>